<evidence type="ECO:0000256" key="2">
    <source>
        <dbReference type="ARBA" id="ARBA00023125"/>
    </source>
</evidence>
<name>A0AAU8S4Y2_PSEPU</name>
<gene>
    <name evidence="5" type="ORF">N805_02940</name>
</gene>
<dbReference type="PANTHER" id="PTHR30154:SF34">
    <property type="entry name" value="TRANSCRIPTIONAL REGULATOR AZLB"/>
    <property type="match status" value="1"/>
</dbReference>
<keyword evidence="3" id="KW-0804">Transcription</keyword>
<evidence type="ECO:0000256" key="1">
    <source>
        <dbReference type="ARBA" id="ARBA00023015"/>
    </source>
</evidence>
<dbReference type="InterPro" id="IPR019887">
    <property type="entry name" value="Tscrpt_reg_AsnC/Lrp_C"/>
</dbReference>
<dbReference type="PROSITE" id="PS50956">
    <property type="entry name" value="HTH_ASNC_2"/>
    <property type="match status" value="1"/>
</dbReference>
<sequence length="179" mass="19659">MKDVTAPVQDVYTHDEVDIAILRVLSEDARMSQRQVAAALGISAPTVSERMARLERAGVIKGYAAQINWAALGYSQVVYLTISASRDHDIAEVMRGIWALPEAQEVTLISGDVDLLVQLRVRDHSHLRELLMDQIWQITGLQGTSTQIAIADMPAKNFSMGMLSQLEQRLTKSGKLSGG</sequence>
<evidence type="ECO:0000259" key="4">
    <source>
        <dbReference type="PROSITE" id="PS50956"/>
    </source>
</evidence>
<reference evidence="5 6" key="1">
    <citation type="submission" date="2015-02" db="EMBL/GenBank/DDBJ databases">
        <title>Complete Genome Sequencing of Pseudomonas putida S13.1.2.</title>
        <authorList>
            <person name="Chong T.M."/>
            <person name="Chan K.G."/>
            <person name="Dessaux Y."/>
        </authorList>
    </citation>
    <scope>NUCLEOTIDE SEQUENCE [LARGE SCALE GENOMIC DNA]</scope>
    <source>
        <strain evidence="5 6">S13.1.2</strain>
    </source>
</reference>
<evidence type="ECO:0000313" key="6">
    <source>
        <dbReference type="Proteomes" id="UP000033260"/>
    </source>
</evidence>
<feature type="domain" description="HTH asnC-type" evidence="4">
    <location>
        <begin position="15"/>
        <end position="75"/>
    </location>
</feature>
<dbReference type="InterPro" id="IPR019888">
    <property type="entry name" value="Tscrpt_reg_AsnC-like"/>
</dbReference>
<dbReference type="PANTHER" id="PTHR30154">
    <property type="entry name" value="LEUCINE-RESPONSIVE REGULATORY PROTEIN"/>
    <property type="match status" value="1"/>
</dbReference>
<protein>
    <recommendedName>
        <fullName evidence="4">HTH asnC-type domain-containing protein</fullName>
    </recommendedName>
</protein>
<proteinExistence type="predicted"/>
<dbReference type="GO" id="GO:0043565">
    <property type="term" value="F:sequence-specific DNA binding"/>
    <property type="evidence" value="ECO:0007669"/>
    <property type="project" value="InterPro"/>
</dbReference>
<dbReference type="Proteomes" id="UP000033260">
    <property type="component" value="Chromosome"/>
</dbReference>
<keyword evidence="1" id="KW-0805">Transcription regulation</keyword>
<dbReference type="InterPro" id="IPR036390">
    <property type="entry name" value="WH_DNA-bd_sf"/>
</dbReference>
<dbReference type="SUPFAM" id="SSF46785">
    <property type="entry name" value="Winged helix' DNA-binding domain"/>
    <property type="match status" value="1"/>
</dbReference>
<dbReference type="SUPFAM" id="SSF54909">
    <property type="entry name" value="Dimeric alpha+beta barrel"/>
    <property type="match status" value="1"/>
</dbReference>
<dbReference type="InterPro" id="IPR000485">
    <property type="entry name" value="AsnC-type_HTH_dom"/>
</dbReference>
<dbReference type="GO" id="GO:0043200">
    <property type="term" value="P:response to amino acid"/>
    <property type="evidence" value="ECO:0007669"/>
    <property type="project" value="TreeGrafter"/>
</dbReference>
<dbReference type="Gene3D" id="1.10.10.10">
    <property type="entry name" value="Winged helix-like DNA-binding domain superfamily/Winged helix DNA-binding domain"/>
    <property type="match status" value="1"/>
</dbReference>
<dbReference type="Pfam" id="PF13412">
    <property type="entry name" value="HTH_24"/>
    <property type="match status" value="1"/>
</dbReference>
<dbReference type="CDD" id="cd00090">
    <property type="entry name" value="HTH_ARSR"/>
    <property type="match status" value="1"/>
</dbReference>
<dbReference type="AlphaFoldDB" id="A0AAU8S4Y2"/>
<dbReference type="Pfam" id="PF01037">
    <property type="entry name" value="AsnC_trans_reg"/>
    <property type="match status" value="1"/>
</dbReference>
<keyword evidence="2" id="KW-0238">DNA-binding</keyword>
<dbReference type="PRINTS" id="PR00033">
    <property type="entry name" value="HTHASNC"/>
</dbReference>
<accession>A0AAU8S4Y2</accession>
<dbReference type="GO" id="GO:0005829">
    <property type="term" value="C:cytosol"/>
    <property type="evidence" value="ECO:0007669"/>
    <property type="project" value="TreeGrafter"/>
</dbReference>
<evidence type="ECO:0000313" key="5">
    <source>
        <dbReference type="EMBL" id="AJQ51146.1"/>
    </source>
</evidence>
<dbReference type="InterPro" id="IPR011008">
    <property type="entry name" value="Dimeric_a/b-barrel"/>
</dbReference>
<dbReference type="InterPro" id="IPR036388">
    <property type="entry name" value="WH-like_DNA-bd_sf"/>
</dbReference>
<organism evidence="5 6">
    <name type="scientific">Pseudomonas putida S13.1.2</name>
    <dbReference type="NCBI Taxonomy" id="1384061"/>
    <lineage>
        <taxon>Bacteria</taxon>
        <taxon>Pseudomonadati</taxon>
        <taxon>Pseudomonadota</taxon>
        <taxon>Gammaproteobacteria</taxon>
        <taxon>Pseudomonadales</taxon>
        <taxon>Pseudomonadaceae</taxon>
        <taxon>Pseudomonas</taxon>
    </lineage>
</organism>
<dbReference type="EMBL" id="CP010979">
    <property type="protein sequence ID" value="AJQ51146.1"/>
    <property type="molecule type" value="Genomic_DNA"/>
</dbReference>
<evidence type="ECO:0000256" key="3">
    <source>
        <dbReference type="ARBA" id="ARBA00023163"/>
    </source>
</evidence>
<dbReference type="InterPro" id="IPR011991">
    <property type="entry name" value="ArsR-like_HTH"/>
</dbReference>
<dbReference type="Gene3D" id="3.30.70.920">
    <property type="match status" value="1"/>
</dbReference>
<dbReference type="SMART" id="SM00344">
    <property type="entry name" value="HTH_ASNC"/>
    <property type="match status" value="1"/>
</dbReference>
<dbReference type="GO" id="GO:0006355">
    <property type="term" value="P:regulation of DNA-templated transcription"/>
    <property type="evidence" value="ECO:0007669"/>
    <property type="project" value="UniProtKB-ARBA"/>
</dbReference>